<dbReference type="GO" id="GO:0043107">
    <property type="term" value="P:type IV pilus-dependent motility"/>
    <property type="evidence" value="ECO:0007669"/>
    <property type="project" value="TreeGrafter"/>
</dbReference>
<dbReference type="EMBL" id="WNKT01000031">
    <property type="protein sequence ID" value="MTW22090.1"/>
    <property type="molecule type" value="Genomic_DNA"/>
</dbReference>
<evidence type="ECO:0000256" key="1">
    <source>
        <dbReference type="ARBA" id="ARBA00005233"/>
    </source>
</evidence>
<proteinExistence type="inferred from homology"/>
<evidence type="ECO:0000256" key="2">
    <source>
        <dbReference type="ARBA" id="ARBA00022481"/>
    </source>
</evidence>
<sequence>MRRDHGFTLIELMIVVAIIAILSAIALPAYQDYVIRSRTSAALAEIAPGKATFESLVLLESLNTNDVSILGLPQSTQHCSVISMDSSGTGFIRCVLKGHPRLVSNNSTLTLNRLNSGEWNCVTENIEARWRPSHCD</sequence>
<dbReference type="Pfam" id="PF07963">
    <property type="entry name" value="N_methyl"/>
    <property type="match status" value="1"/>
</dbReference>
<comment type="similarity">
    <text evidence="1 3">Belongs to the N-Me-Phe pilin family.</text>
</comment>
<dbReference type="PROSITE" id="PS00409">
    <property type="entry name" value="PROKAR_NTER_METHYL"/>
    <property type="match status" value="1"/>
</dbReference>
<evidence type="ECO:0000313" key="5">
    <source>
        <dbReference type="EMBL" id="MTW22090.1"/>
    </source>
</evidence>
<dbReference type="Proteomes" id="UP000434044">
    <property type="component" value="Unassembled WGS sequence"/>
</dbReference>
<keyword evidence="4" id="KW-1133">Transmembrane helix</keyword>
<keyword evidence="6" id="KW-1185">Reference proteome</keyword>
<evidence type="ECO:0000256" key="3">
    <source>
        <dbReference type="RuleBase" id="RU000389"/>
    </source>
</evidence>
<dbReference type="Gene3D" id="3.30.700.10">
    <property type="entry name" value="Glycoprotein, Type 4 Pilin"/>
    <property type="match status" value="1"/>
</dbReference>
<dbReference type="PANTHER" id="PTHR30093">
    <property type="entry name" value="GENERAL SECRETION PATHWAY PROTEIN G"/>
    <property type="match status" value="1"/>
</dbReference>
<dbReference type="InterPro" id="IPR012902">
    <property type="entry name" value="N_methyl_site"/>
</dbReference>
<keyword evidence="4" id="KW-0812">Transmembrane</keyword>
<evidence type="ECO:0000313" key="6">
    <source>
        <dbReference type="Proteomes" id="UP000434044"/>
    </source>
</evidence>
<dbReference type="GO" id="GO:0044096">
    <property type="term" value="C:type IV pilus"/>
    <property type="evidence" value="ECO:0007669"/>
    <property type="project" value="TreeGrafter"/>
</dbReference>
<feature type="transmembrane region" description="Helical" evidence="4">
    <location>
        <begin position="12"/>
        <end position="30"/>
    </location>
</feature>
<dbReference type="Pfam" id="PF00114">
    <property type="entry name" value="Pilin"/>
    <property type="match status" value="1"/>
</dbReference>
<keyword evidence="4" id="KW-0472">Membrane</keyword>
<keyword evidence="2" id="KW-0488">Methylation</keyword>
<dbReference type="PANTHER" id="PTHR30093:SF34">
    <property type="entry name" value="PREPILIN PEPTIDASE-DEPENDENT PROTEIN D"/>
    <property type="match status" value="1"/>
</dbReference>
<comment type="caution">
    <text evidence="5">The sequence shown here is derived from an EMBL/GenBank/DDBJ whole genome shotgun (WGS) entry which is preliminary data.</text>
</comment>
<name>A0A6N8EEY9_9GAMM</name>
<gene>
    <name evidence="5" type="ORF">GJ668_13450</name>
</gene>
<reference evidence="5 6" key="1">
    <citation type="submission" date="2019-11" db="EMBL/GenBank/DDBJ databases">
        <title>Whole-genome sequence of the anaerobic purple sulfur bacterium Allochromatium palmeri DSM 15591.</title>
        <authorList>
            <person name="Kyndt J.A."/>
            <person name="Meyer T.E."/>
        </authorList>
    </citation>
    <scope>NUCLEOTIDE SEQUENCE [LARGE SCALE GENOMIC DNA]</scope>
    <source>
        <strain evidence="5 6">DSM 15591</strain>
    </source>
</reference>
<dbReference type="NCBIfam" id="TIGR02532">
    <property type="entry name" value="IV_pilin_GFxxxE"/>
    <property type="match status" value="1"/>
</dbReference>
<dbReference type="InterPro" id="IPR001082">
    <property type="entry name" value="Pilin"/>
</dbReference>
<dbReference type="SUPFAM" id="SSF54523">
    <property type="entry name" value="Pili subunits"/>
    <property type="match status" value="1"/>
</dbReference>
<protein>
    <submittedName>
        <fullName evidence="5">Prepilin-type N-terminal cleavage/methylation domain-containing protein</fullName>
    </submittedName>
</protein>
<evidence type="ECO:0000256" key="4">
    <source>
        <dbReference type="SAM" id="Phobius"/>
    </source>
</evidence>
<dbReference type="AlphaFoldDB" id="A0A6N8EEY9"/>
<organism evidence="5 6">
    <name type="scientific">Allochromatium palmeri</name>
    <dbReference type="NCBI Taxonomy" id="231048"/>
    <lineage>
        <taxon>Bacteria</taxon>
        <taxon>Pseudomonadati</taxon>
        <taxon>Pseudomonadota</taxon>
        <taxon>Gammaproteobacteria</taxon>
        <taxon>Chromatiales</taxon>
        <taxon>Chromatiaceae</taxon>
        <taxon>Allochromatium</taxon>
    </lineage>
</organism>
<accession>A0A6N8EEY9</accession>
<dbReference type="InterPro" id="IPR045584">
    <property type="entry name" value="Pilin-like"/>
</dbReference>
<dbReference type="GO" id="GO:0007155">
    <property type="term" value="P:cell adhesion"/>
    <property type="evidence" value="ECO:0007669"/>
    <property type="project" value="InterPro"/>
</dbReference>
<keyword evidence="3" id="KW-0281">Fimbrium</keyword>
<dbReference type="OrthoDB" id="5767514at2"/>